<evidence type="ECO:0000313" key="13">
    <source>
        <dbReference type="Proteomes" id="UP000799766"/>
    </source>
</evidence>
<dbReference type="AlphaFoldDB" id="A0A6A6NQ72"/>
<dbReference type="GO" id="GO:0046475">
    <property type="term" value="P:glycerophospholipid catabolic process"/>
    <property type="evidence" value="ECO:0007669"/>
    <property type="project" value="TreeGrafter"/>
</dbReference>
<dbReference type="PANTHER" id="PTHR10728">
    <property type="entry name" value="CYTOSOLIC PHOSPHOLIPASE A2"/>
    <property type="match status" value="1"/>
</dbReference>
<dbReference type="GO" id="GO:0005829">
    <property type="term" value="C:cytosol"/>
    <property type="evidence" value="ECO:0007669"/>
    <property type="project" value="TreeGrafter"/>
</dbReference>
<feature type="chain" id="PRO_5025717161" description="Lysophospholipase" evidence="10">
    <location>
        <begin position="23"/>
        <end position="642"/>
    </location>
</feature>
<proteinExistence type="inferred from homology"/>
<dbReference type="SMART" id="SM00022">
    <property type="entry name" value="PLAc"/>
    <property type="match status" value="1"/>
</dbReference>
<keyword evidence="5 9" id="KW-0442">Lipid degradation</keyword>
<evidence type="ECO:0000256" key="5">
    <source>
        <dbReference type="ARBA" id="ARBA00022963"/>
    </source>
</evidence>
<dbReference type="Pfam" id="PF01735">
    <property type="entry name" value="PLA2_B"/>
    <property type="match status" value="1"/>
</dbReference>
<dbReference type="FunFam" id="3.40.1090.10:FF:000010">
    <property type="entry name" value="Lysophospholipase"/>
    <property type="match status" value="1"/>
</dbReference>
<keyword evidence="4 9" id="KW-0378">Hydrolase</keyword>
<evidence type="ECO:0000256" key="9">
    <source>
        <dbReference type="PROSITE-ProRule" id="PRU00555"/>
    </source>
</evidence>
<reference evidence="12" key="1">
    <citation type="journal article" date="2020" name="Stud. Mycol.">
        <title>101 Dothideomycetes genomes: a test case for predicting lifestyles and emergence of pathogens.</title>
        <authorList>
            <person name="Haridas S."/>
            <person name="Albert R."/>
            <person name="Binder M."/>
            <person name="Bloem J."/>
            <person name="Labutti K."/>
            <person name="Salamov A."/>
            <person name="Andreopoulos B."/>
            <person name="Baker S."/>
            <person name="Barry K."/>
            <person name="Bills G."/>
            <person name="Bluhm B."/>
            <person name="Cannon C."/>
            <person name="Castanera R."/>
            <person name="Culley D."/>
            <person name="Daum C."/>
            <person name="Ezra D."/>
            <person name="Gonzalez J."/>
            <person name="Henrissat B."/>
            <person name="Kuo A."/>
            <person name="Liang C."/>
            <person name="Lipzen A."/>
            <person name="Lutzoni F."/>
            <person name="Magnuson J."/>
            <person name="Mondo S."/>
            <person name="Nolan M."/>
            <person name="Ohm R."/>
            <person name="Pangilinan J."/>
            <person name="Park H.-J."/>
            <person name="Ramirez L."/>
            <person name="Alfaro M."/>
            <person name="Sun H."/>
            <person name="Tritt A."/>
            <person name="Yoshinaga Y."/>
            <person name="Zwiers L.-H."/>
            <person name="Turgeon B."/>
            <person name="Goodwin S."/>
            <person name="Spatafora J."/>
            <person name="Crous P."/>
            <person name="Grigoriev I."/>
        </authorList>
    </citation>
    <scope>NUCLEOTIDE SEQUENCE</scope>
    <source>
        <strain evidence="12">ATCC 16933</strain>
    </source>
</reference>
<keyword evidence="6 9" id="KW-0443">Lipid metabolism</keyword>
<name>A0A6A6NQ72_9PEZI</name>
<keyword evidence="7" id="KW-0325">Glycoprotein</keyword>
<evidence type="ECO:0000256" key="6">
    <source>
        <dbReference type="ARBA" id="ARBA00023098"/>
    </source>
</evidence>
<dbReference type="InterPro" id="IPR016035">
    <property type="entry name" value="Acyl_Trfase/lysoPLipase"/>
</dbReference>
<keyword evidence="3 10" id="KW-0732">Signal</keyword>
<organism evidence="12 13">
    <name type="scientific">Lineolata rhizophorae</name>
    <dbReference type="NCBI Taxonomy" id="578093"/>
    <lineage>
        <taxon>Eukaryota</taxon>
        <taxon>Fungi</taxon>
        <taxon>Dikarya</taxon>
        <taxon>Ascomycota</taxon>
        <taxon>Pezizomycotina</taxon>
        <taxon>Dothideomycetes</taxon>
        <taxon>Dothideomycetes incertae sedis</taxon>
        <taxon>Lineolatales</taxon>
        <taxon>Lineolataceae</taxon>
        <taxon>Lineolata</taxon>
    </lineage>
</organism>
<dbReference type="Gene3D" id="3.40.1090.10">
    <property type="entry name" value="Cytosolic phospholipase A2 catalytic domain"/>
    <property type="match status" value="1"/>
</dbReference>
<evidence type="ECO:0000313" key="12">
    <source>
        <dbReference type="EMBL" id="KAF2453728.1"/>
    </source>
</evidence>
<dbReference type="SUPFAM" id="SSF52151">
    <property type="entry name" value="FabD/lysophospholipase-like"/>
    <property type="match status" value="1"/>
</dbReference>
<evidence type="ECO:0000256" key="3">
    <source>
        <dbReference type="ARBA" id="ARBA00022729"/>
    </source>
</evidence>
<dbReference type="OrthoDB" id="4084751at2759"/>
<dbReference type="GO" id="GO:0004622">
    <property type="term" value="F:phosphatidylcholine lysophospholipase activity"/>
    <property type="evidence" value="ECO:0007669"/>
    <property type="project" value="UniProtKB-EC"/>
</dbReference>
<protein>
    <recommendedName>
        <fullName evidence="2 10">Lysophospholipase</fullName>
        <ecNumber evidence="2 10">3.1.1.5</ecNumber>
    </recommendedName>
</protein>
<evidence type="ECO:0000256" key="7">
    <source>
        <dbReference type="ARBA" id="ARBA00023180"/>
    </source>
</evidence>
<keyword evidence="13" id="KW-1185">Reference proteome</keyword>
<accession>A0A6A6NQ72</accession>
<dbReference type="PANTHER" id="PTHR10728:SF33">
    <property type="entry name" value="LYSOPHOSPHOLIPASE 1-RELATED"/>
    <property type="match status" value="1"/>
</dbReference>
<dbReference type="Proteomes" id="UP000799766">
    <property type="component" value="Unassembled WGS sequence"/>
</dbReference>
<feature type="signal peptide" evidence="10">
    <location>
        <begin position="1"/>
        <end position="22"/>
    </location>
</feature>
<dbReference type="EMBL" id="MU001695">
    <property type="protein sequence ID" value="KAF2453728.1"/>
    <property type="molecule type" value="Genomic_DNA"/>
</dbReference>
<sequence>MKLQHSLSSVALLLAAAQEDLASSPDAALELAALLRRAAPVAPDGYTPASVSCPSTRPSIRSALELSAEERAWLETRRNNTIDPMREFLTRMNITDFDVGGFFDDVGTDNATALPNVGIAVSGGGYRALMNGAGALAAFDARSGNSTGGGQLGGLLQSATYLSGLSGGGWLVGSMYVNNFTSVADILNTTPEQSGSLWQFQNSIFKGPDKGGFQVLDTAEYYTTIQRQVDGKATAGFNTSLTDYWGRALSFQLVNASAGGPAYTWSSIADDADFSDGNAPMPILVADGRAPGETLVSLNATVYEFTPWELGSFDPTVFGFAPLKYTGSAFEGGELPSSADCIEGFDNAAFVMGTSSSLFNTFILNLDQLGNVPQALRNVVENVLNDLGDDSNDIADWTPNPFFHFNNESNPNAESERLTLVDGGEDLQNIPLHPLIQPVRAVDVIFAVDSSADTEFNWPNGTAMVASYERSVLNRTMENGTAFPAVPDVNTFVNLGLNARPTFFGCDANNQSGPHPLIVYIPNHPYVAASNVSTFDPDYNHTQRNAIVENGYDVVTLANATVDPDWPACVGCAVLSRSLGRNGLDVPRVCSDCFDRYCWDGSTNDTDPGSFEPDFVLTEIQLAGAASARELGFMTGSDVTTV</sequence>
<dbReference type="GO" id="GO:0005783">
    <property type="term" value="C:endoplasmic reticulum"/>
    <property type="evidence" value="ECO:0007669"/>
    <property type="project" value="TreeGrafter"/>
</dbReference>
<dbReference type="EC" id="3.1.1.5" evidence="2 10"/>
<evidence type="ECO:0000256" key="10">
    <source>
        <dbReference type="RuleBase" id="RU362103"/>
    </source>
</evidence>
<feature type="domain" description="PLA2c" evidence="11">
    <location>
        <begin position="52"/>
        <end position="604"/>
    </location>
</feature>
<evidence type="ECO:0000259" key="11">
    <source>
        <dbReference type="PROSITE" id="PS51210"/>
    </source>
</evidence>
<dbReference type="GO" id="GO:0004623">
    <property type="term" value="F:phospholipase A2 activity"/>
    <property type="evidence" value="ECO:0007669"/>
    <property type="project" value="TreeGrafter"/>
</dbReference>
<evidence type="ECO:0000256" key="4">
    <source>
        <dbReference type="ARBA" id="ARBA00022801"/>
    </source>
</evidence>
<dbReference type="InterPro" id="IPR002642">
    <property type="entry name" value="LysoPLipase_cat_dom"/>
</dbReference>
<evidence type="ECO:0000256" key="2">
    <source>
        <dbReference type="ARBA" id="ARBA00013274"/>
    </source>
</evidence>
<comment type="similarity">
    <text evidence="1 10">Belongs to the lysophospholipase family.</text>
</comment>
<comment type="catalytic activity">
    <reaction evidence="8 10">
        <text>a 1-acyl-sn-glycero-3-phosphocholine + H2O = sn-glycerol 3-phosphocholine + a fatty acid + H(+)</text>
        <dbReference type="Rhea" id="RHEA:15177"/>
        <dbReference type="ChEBI" id="CHEBI:15377"/>
        <dbReference type="ChEBI" id="CHEBI:15378"/>
        <dbReference type="ChEBI" id="CHEBI:16870"/>
        <dbReference type="ChEBI" id="CHEBI:28868"/>
        <dbReference type="ChEBI" id="CHEBI:58168"/>
        <dbReference type="EC" id="3.1.1.5"/>
    </reaction>
</comment>
<gene>
    <name evidence="12" type="ORF">BDY21DRAFT_401088</name>
</gene>
<evidence type="ECO:0000256" key="1">
    <source>
        <dbReference type="ARBA" id="ARBA00008780"/>
    </source>
</evidence>
<dbReference type="PROSITE" id="PS51210">
    <property type="entry name" value="PLA2C"/>
    <property type="match status" value="1"/>
</dbReference>
<evidence type="ECO:0000256" key="8">
    <source>
        <dbReference type="ARBA" id="ARBA00049531"/>
    </source>
</evidence>